<dbReference type="AlphaFoldDB" id="D4DSZ9"/>
<dbReference type="Proteomes" id="UP000005536">
    <property type="component" value="Unassembled WGS sequence"/>
</dbReference>
<dbReference type="EMBL" id="ADBF01000229">
    <property type="protein sequence ID" value="EFE49001.1"/>
    <property type="molecule type" value="Genomic_DNA"/>
</dbReference>
<comment type="caution">
    <text evidence="1">The sequence shown here is derived from an EMBL/GenBank/DDBJ whole genome shotgun (WGS) entry which is preliminary data.</text>
</comment>
<gene>
    <name evidence="1" type="ORF">NEIELOOT_02196</name>
</gene>
<evidence type="ECO:0000313" key="2">
    <source>
        <dbReference type="Proteomes" id="UP000005536"/>
    </source>
</evidence>
<evidence type="ECO:0000313" key="1">
    <source>
        <dbReference type="EMBL" id="EFE49001.1"/>
    </source>
</evidence>
<sequence length="43" mass="4937">MDKHTVFLDFGRRPLYAKHPTAQTRLSDGLSSRKRADFRSCGL</sequence>
<name>D4DSZ9_NEIEG</name>
<accession>D4DSZ9</accession>
<proteinExistence type="predicted"/>
<protein>
    <submittedName>
        <fullName evidence="1">Uncharacterized protein</fullName>
    </submittedName>
</protein>
<organism evidence="1 2">
    <name type="scientific">Neisseria elongata subsp. glycolytica ATCC 29315</name>
    <dbReference type="NCBI Taxonomy" id="546263"/>
    <lineage>
        <taxon>Bacteria</taxon>
        <taxon>Pseudomonadati</taxon>
        <taxon>Pseudomonadota</taxon>
        <taxon>Betaproteobacteria</taxon>
        <taxon>Neisseriales</taxon>
        <taxon>Neisseriaceae</taxon>
        <taxon>Neisseria</taxon>
    </lineage>
</organism>
<reference evidence="1 2" key="1">
    <citation type="submission" date="2010-02" db="EMBL/GenBank/DDBJ databases">
        <authorList>
            <person name="Weinstock G."/>
            <person name="Sodergren E."/>
            <person name="Clifton S."/>
            <person name="Fulton L."/>
            <person name="Fulton B."/>
            <person name="Courtney L."/>
            <person name="Fronick C."/>
            <person name="Harrison M."/>
            <person name="Strong C."/>
            <person name="Farmer C."/>
            <person name="Delahaunty K."/>
            <person name="Markovic C."/>
            <person name="Hall O."/>
            <person name="Minx P."/>
            <person name="Tomlinson C."/>
            <person name="Mitreva M."/>
            <person name="Nelson J."/>
            <person name="Hou S."/>
            <person name="Wollam A."/>
            <person name="Pepin K.H."/>
            <person name="Johnson M."/>
            <person name="Bhonagiri V."/>
            <person name="Zhang X."/>
            <person name="Suruliraj S."/>
            <person name="Warren W."/>
            <person name="Chinwalla A."/>
            <person name="Mardis E.R."/>
            <person name="Wilson R.K."/>
        </authorList>
    </citation>
    <scope>NUCLEOTIDE SEQUENCE [LARGE SCALE GENOMIC DNA]</scope>
    <source>
        <strain evidence="1 2">ATCC 29315</strain>
    </source>
</reference>